<accession>A0A1Y2J359</accession>
<reference evidence="2 3" key="1">
    <citation type="journal article" date="2015" name="Biotechnol. Biofuels">
        <title>Enhanced degradation of softwood versus hardwood by the white-rot fungus Pycnoporus coccineus.</title>
        <authorList>
            <person name="Couturier M."/>
            <person name="Navarro D."/>
            <person name="Chevret D."/>
            <person name="Henrissat B."/>
            <person name="Piumi F."/>
            <person name="Ruiz-Duenas F.J."/>
            <person name="Martinez A.T."/>
            <person name="Grigoriev I.V."/>
            <person name="Riley R."/>
            <person name="Lipzen A."/>
            <person name="Berrin J.G."/>
            <person name="Master E.R."/>
            <person name="Rosso M.N."/>
        </authorList>
    </citation>
    <scope>NUCLEOTIDE SEQUENCE [LARGE SCALE GENOMIC DNA]</scope>
    <source>
        <strain evidence="2 3">BRFM310</strain>
    </source>
</reference>
<dbReference type="AlphaFoldDB" id="A0A1Y2J359"/>
<name>A0A1Y2J359_TRAC3</name>
<dbReference type="Proteomes" id="UP000193067">
    <property type="component" value="Unassembled WGS sequence"/>
</dbReference>
<feature type="region of interest" description="Disordered" evidence="1">
    <location>
        <begin position="56"/>
        <end position="76"/>
    </location>
</feature>
<organism evidence="2 3">
    <name type="scientific">Trametes coccinea (strain BRFM310)</name>
    <name type="common">Pycnoporus coccineus</name>
    <dbReference type="NCBI Taxonomy" id="1353009"/>
    <lineage>
        <taxon>Eukaryota</taxon>
        <taxon>Fungi</taxon>
        <taxon>Dikarya</taxon>
        <taxon>Basidiomycota</taxon>
        <taxon>Agaricomycotina</taxon>
        <taxon>Agaricomycetes</taxon>
        <taxon>Polyporales</taxon>
        <taxon>Polyporaceae</taxon>
        <taxon>Trametes</taxon>
    </lineage>
</organism>
<keyword evidence="3" id="KW-1185">Reference proteome</keyword>
<proteinExistence type="predicted"/>
<protein>
    <submittedName>
        <fullName evidence="2">Uncharacterized protein</fullName>
    </submittedName>
</protein>
<sequence>MHAADYNTNGHRRRRISLARGTDILLPVRPRRHRRTGDKDTAGLEHKEMTWDTSRGVEFQQGREESGAQKGLRHRMGQWRSGVMSQRRRFVVGHPDTRMSRLEGPTAQAMQGEGDRIGHGAHDKVVRGAIDGNAEGMGRKMGRWRATLGGCERGAKRVHSGVRERKN</sequence>
<gene>
    <name evidence="2" type="ORF">PYCCODRAFT_358500</name>
</gene>
<feature type="region of interest" description="Disordered" evidence="1">
    <location>
        <begin position="1"/>
        <end position="22"/>
    </location>
</feature>
<dbReference type="EMBL" id="KZ084087">
    <property type="protein sequence ID" value="OSD07850.1"/>
    <property type="molecule type" value="Genomic_DNA"/>
</dbReference>
<evidence type="ECO:0000256" key="1">
    <source>
        <dbReference type="SAM" id="MobiDB-lite"/>
    </source>
</evidence>
<evidence type="ECO:0000313" key="2">
    <source>
        <dbReference type="EMBL" id="OSD07850.1"/>
    </source>
</evidence>
<evidence type="ECO:0000313" key="3">
    <source>
        <dbReference type="Proteomes" id="UP000193067"/>
    </source>
</evidence>